<comment type="caution">
    <text evidence="7">The sequence shown here is derived from an EMBL/GenBank/DDBJ whole genome shotgun (WGS) entry which is preliminary data.</text>
</comment>
<sequence length="375" mass="42262">MSDLDRQIEQLKKCEPLKESEVKALCLKAMEILVEESNVQRVDAPVTICGDIHGQFYDMKELFKVGGDCPKTNYLFLGDFVDRGFYSVETFLLLLALKVRYPDRITLIRGNHESRQITQVYGFYDECLRKYGSVNVWRYCTDIFDYLSKNGVPTEFSSGGCTGCPTNDSCLLSNNGLSCDVHHPIEDHVVQCLSALIENKVFSVHGGLSPAISTLDQIRTIDRKQEVPHDGAMCDLLWSDPEDIVDGWGLSPRGAGFLFGGSVVTSFTHSNNIDYICRAHQLVMEGYKWMFRNQIVTVWSAPNYCYRCGNVAAILELDENLNKQFRVFDAAPQCNSNYPMQCVIGSWNMGPPSFICQDSRGSGSCKRRLLHLDCM</sequence>
<gene>
    <name evidence="7" type="ORF">H0E87_020758</name>
</gene>
<organism evidence="7 8">
    <name type="scientific">Populus deltoides</name>
    <name type="common">Eastern poplar</name>
    <name type="synonym">Eastern cottonwood</name>
    <dbReference type="NCBI Taxonomy" id="3696"/>
    <lineage>
        <taxon>Eukaryota</taxon>
        <taxon>Viridiplantae</taxon>
        <taxon>Streptophyta</taxon>
        <taxon>Embryophyta</taxon>
        <taxon>Tracheophyta</taxon>
        <taxon>Spermatophyta</taxon>
        <taxon>Magnoliopsida</taxon>
        <taxon>eudicotyledons</taxon>
        <taxon>Gunneridae</taxon>
        <taxon>Pentapetalae</taxon>
        <taxon>rosids</taxon>
        <taxon>fabids</taxon>
        <taxon>Malpighiales</taxon>
        <taxon>Salicaceae</taxon>
        <taxon>Saliceae</taxon>
        <taxon>Populus</taxon>
    </lineage>
</organism>
<dbReference type="GO" id="GO:0046872">
    <property type="term" value="F:metal ion binding"/>
    <property type="evidence" value="ECO:0007669"/>
    <property type="project" value="UniProtKB-KW"/>
</dbReference>
<dbReference type="EC" id="3.1.3.16" evidence="5"/>
<evidence type="ECO:0000313" key="8">
    <source>
        <dbReference type="Proteomes" id="UP000807159"/>
    </source>
</evidence>
<keyword evidence="3" id="KW-0464">Manganese</keyword>
<evidence type="ECO:0000256" key="5">
    <source>
        <dbReference type="RuleBase" id="RU004273"/>
    </source>
</evidence>
<evidence type="ECO:0000259" key="6">
    <source>
        <dbReference type="PROSITE" id="PS00125"/>
    </source>
</evidence>
<dbReference type="InterPro" id="IPR029052">
    <property type="entry name" value="Metallo-depent_PP-like"/>
</dbReference>
<dbReference type="PANTHER" id="PTHR45619">
    <property type="entry name" value="SERINE/THREONINE-PROTEIN PHOSPHATASE PP2A-RELATED"/>
    <property type="match status" value="1"/>
</dbReference>
<dbReference type="Pfam" id="PF00149">
    <property type="entry name" value="Metallophos"/>
    <property type="match status" value="1"/>
</dbReference>
<evidence type="ECO:0000256" key="4">
    <source>
        <dbReference type="PIRSR" id="PIRSR033096-1"/>
    </source>
</evidence>
<keyword evidence="1" id="KW-0479">Metal-binding</keyword>
<evidence type="ECO:0000313" key="7">
    <source>
        <dbReference type="EMBL" id="KAH8494119.1"/>
    </source>
</evidence>
<dbReference type="SUPFAM" id="SSF56300">
    <property type="entry name" value="Metallo-dependent phosphatases"/>
    <property type="match status" value="1"/>
</dbReference>
<dbReference type="InterPro" id="IPR004843">
    <property type="entry name" value="Calcineurin-like_PHP"/>
</dbReference>
<comment type="similarity">
    <text evidence="5">Belongs to the PPP phosphatase family.</text>
</comment>
<evidence type="ECO:0000256" key="2">
    <source>
        <dbReference type="ARBA" id="ARBA00022801"/>
    </source>
</evidence>
<dbReference type="PRINTS" id="PR00114">
    <property type="entry name" value="STPHPHTASE"/>
</dbReference>
<evidence type="ECO:0000256" key="3">
    <source>
        <dbReference type="ARBA" id="ARBA00023211"/>
    </source>
</evidence>
<dbReference type="GO" id="GO:0004722">
    <property type="term" value="F:protein serine/threonine phosphatase activity"/>
    <property type="evidence" value="ECO:0007669"/>
    <property type="project" value="UniProtKB-EC"/>
</dbReference>
<dbReference type="Gene3D" id="3.60.21.10">
    <property type="match status" value="1"/>
</dbReference>
<accession>A0A8T2XKP9</accession>
<feature type="domain" description="Serine/threonine specific protein phosphatases" evidence="6">
    <location>
        <begin position="108"/>
        <end position="113"/>
    </location>
</feature>
<reference evidence="7" key="1">
    <citation type="journal article" date="2021" name="J. Hered.">
        <title>Genome Assembly of Salicaceae Populus deltoides (Eastern Cottonwood) I-69 Based on Nanopore Sequencing and Hi-C Technologies.</title>
        <authorList>
            <person name="Bai S."/>
            <person name="Wu H."/>
            <person name="Zhang J."/>
            <person name="Pan Z."/>
            <person name="Zhao W."/>
            <person name="Li Z."/>
            <person name="Tong C."/>
        </authorList>
    </citation>
    <scope>NUCLEOTIDE SEQUENCE</scope>
    <source>
        <tissue evidence="7">Leaf</tissue>
    </source>
</reference>
<evidence type="ECO:0000256" key="1">
    <source>
        <dbReference type="ARBA" id="ARBA00022723"/>
    </source>
</evidence>
<comment type="catalytic activity">
    <reaction evidence="5">
        <text>O-phospho-L-threonyl-[protein] + H2O = L-threonyl-[protein] + phosphate</text>
        <dbReference type="Rhea" id="RHEA:47004"/>
        <dbReference type="Rhea" id="RHEA-COMP:11060"/>
        <dbReference type="Rhea" id="RHEA-COMP:11605"/>
        <dbReference type="ChEBI" id="CHEBI:15377"/>
        <dbReference type="ChEBI" id="CHEBI:30013"/>
        <dbReference type="ChEBI" id="CHEBI:43474"/>
        <dbReference type="ChEBI" id="CHEBI:61977"/>
        <dbReference type="EC" id="3.1.3.16"/>
    </reaction>
</comment>
<dbReference type="PROSITE" id="PS00125">
    <property type="entry name" value="SER_THR_PHOSPHATASE"/>
    <property type="match status" value="1"/>
</dbReference>
<protein>
    <recommendedName>
        <fullName evidence="5">Serine/threonine-protein phosphatase</fullName>
        <ecNumber evidence="5">3.1.3.16</ecNumber>
    </recommendedName>
</protein>
<dbReference type="InterPro" id="IPR047129">
    <property type="entry name" value="PPA2-like"/>
</dbReference>
<keyword evidence="2 5" id="KW-0378">Hydrolase</keyword>
<dbReference type="InterPro" id="IPR006186">
    <property type="entry name" value="Ser/Thr-sp_prot-phosphatase"/>
</dbReference>
<name>A0A8T2XKP9_POPDE</name>
<keyword evidence="8" id="KW-1185">Reference proteome</keyword>
<dbReference type="Proteomes" id="UP000807159">
    <property type="component" value="Chromosome 11"/>
</dbReference>
<dbReference type="EMBL" id="JACEGQ020000011">
    <property type="protein sequence ID" value="KAH8494119.1"/>
    <property type="molecule type" value="Genomic_DNA"/>
</dbReference>
<feature type="active site" description="Proton donor/acceptor" evidence="4">
    <location>
        <position position="112"/>
    </location>
</feature>
<dbReference type="CDD" id="cd07415">
    <property type="entry name" value="MPP_PP2A_PP4_PP6"/>
    <property type="match status" value="1"/>
</dbReference>
<dbReference type="SMART" id="SM00156">
    <property type="entry name" value="PP2Ac"/>
    <property type="match status" value="1"/>
</dbReference>
<dbReference type="PIRSF" id="PIRSF033096">
    <property type="entry name" value="PPPtase_5"/>
    <property type="match status" value="1"/>
</dbReference>
<dbReference type="AlphaFoldDB" id="A0A8T2XKP9"/>
<proteinExistence type="inferred from homology"/>